<dbReference type="Proteomes" id="UP000016936">
    <property type="component" value="Unassembled WGS sequence"/>
</dbReference>
<reference evidence="1 2" key="1">
    <citation type="journal article" date="2012" name="PLoS Pathog.">
        <title>Diverse lifestyles and strategies of plant pathogenesis encoded in the genomes of eighteen Dothideomycetes fungi.</title>
        <authorList>
            <person name="Ohm R.A."/>
            <person name="Feau N."/>
            <person name="Henrissat B."/>
            <person name="Schoch C.L."/>
            <person name="Horwitz B.A."/>
            <person name="Barry K.W."/>
            <person name="Condon B.J."/>
            <person name="Copeland A.C."/>
            <person name="Dhillon B."/>
            <person name="Glaser F."/>
            <person name="Hesse C.N."/>
            <person name="Kosti I."/>
            <person name="LaButti K."/>
            <person name="Lindquist E.A."/>
            <person name="Lucas S."/>
            <person name="Salamov A.A."/>
            <person name="Bradshaw R.E."/>
            <person name="Ciuffetti L."/>
            <person name="Hamelin R.C."/>
            <person name="Kema G.H.J."/>
            <person name="Lawrence C."/>
            <person name="Scott J.A."/>
            <person name="Spatafora J.W."/>
            <person name="Turgeon B.G."/>
            <person name="de Wit P.J.G.M."/>
            <person name="Zhong S."/>
            <person name="Goodwin S.B."/>
            <person name="Grigoriev I.V."/>
        </authorList>
    </citation>
    <scope>NUCLEOTIDE SEQUENCE [LARGE SCALE GENOMIC DNA]</scope>
    <source>
        <strain evidence="2">C5 / ATCC 48332 / race O</strain>
    </source>
</reference>
<gene>
    <name evidence="1" type="ORF">COCHEDRAFT_1022947</name>
</gene>
<reference evidence="2" key="2">
    <citation type="journal article" date="2013" name="PLoS Genet.">
        <title>Comparative genome structure, secondary metabolite, and effector coding capacity across Cochliobolus pathogens.</title>
        <authorList>
            <person name="Condon B.J."/>
            <person name="Leng Y."/>
            <person name="Wu D."/>
            <person name="Bushley K.E."/>
            <person name="Ohm R.A."/>
            <person name="Otillar R."/>
            <person name="Martin J."/>
            <person name="Schackwitz W."/>
            <person name="Grimwood J."/>
            <person name="MohdZainudin N."/>
            <person name="Xue C."/>
            <person name="Wang R."/>
            <person name="Manning V.A."/>
            <person name="Dhillon B."/>
            <person name="Tu Z.J."/>
            <person name="Steffenson B.J."/>
            <person name="Salamov A."/>
            <person name="Sun H."/>
            <person name="Lowry S."/>
            <person name="LaButti K."/>
            <person name="Han J."/>
            <person name="Copeland A."/>
            <person name="Lindquist E."/>
            <person name="Barry K."/>
            <person name="Schmutz J."/>
            <person name="Baker S.E."/>
            <person name="Ciuffetti L.M."/>
            <person name="Grigoriev I.V."/>
            <person name="Zhong S."/>
            <person name="Turgeon B.G."/>
        </authorList>
    </citation>
    <scope>NUCLEOTIDE SEQUENCE [LARGE SCALE GENOMIC DNA]</scope>
    <source>
        <strain evidence="2">C5 / ATCC 48332 / race O</strain>
    </source>
</reference>
<name>M2TPY8_COCH5</name>
<dbReference type="EMBL" id="KB445580">
    <property type="protein sequence ID" value="EMD88629.1"/>
    <property type="molecule type" value="Genomic_DNA"/>
</dbReference>
<evidence type="ECO:0000313" key="1">
    <source>
        <dbReference type="EMBL" id="EMD88629.1"/>
    </source>
</evidence>
<evidence type="ECO:0000313" key="2">
    <source>
        <dbReference type="Proteomes" id="UP000016936"/>
    </source>
</evidence>
<sequence>MPAYLLKQVRACVFKKTYPSSLQAIKNGNFIQEKSEWTSEASHTGGWVGYLEAYIHV</sequence>
<dbReference type="AlphaFoldDB" id="M2TPY8"/>
<accession>M2TPY8</accession>
<dbReference type="HOGENOM" id="CLU_2996376_0_0_1"/>
<organism evidence="1 2">
    <name type="scientific">Cochliobolus heterostrophus (strain C5 / ATCC 48332 / race O)</name>
    <name type="common">Southern corn leaf blight fungus</name>
    <name type="synonym">Bipolaris maydis</name>
    <dbReference type="NCBI Taxonomy" id="701091"/>
    <lineage>
        <taxon>Eukaryota</taxon>
        <taxon>Fungi</taxon>
        <taxon>Dikarya</taxon>
        <taxon>Ascomycota</taxon>
        <taxon>Pezizomycotina</taxon>
        <taxon>Dothideomycetes</taxon>
        <taxon>Pleosporomycetidae</taxon>
        <taxon>Pleosporales</taxon>
        <taxon>Pleosporineae</taxon>
        <taxon>Pleosporaceae</taxon>
        <taxon>Bipolaris</taxon>
    </lineage>
</organism>
<keyword evidence="2" id="KW-1185">Reference proteome</keyword>
<proteinExistence type="predicted"/>
<protein>
    <submittedName>
        <fullName evidence="1">Uncharacterized protein</fullName>
    </submittedName>
</protein>